<gene>
    <name evidence="3" type="ORF">PoB_007450100</name>
</gene>
<dbReference type="AlphaFoldDB" id="A0AAV4DVR6"/>
<keyword evidence="2" id="KW-1133">Transmembrane helix</keyword>
<feature type="compositionally biased region" description="Polar residues" evidence="1">
    <location>
        <begin position="7"/>
        <end position="20"/>
    </location>
</feature>
<evidence type="ECO:0000313" key="4">
    <source>
        <dbReference type="Proteomes" id="UP000735302"/>
    </source>
</evidence>
<name>A0AAV4DVR6_9GAST</name>
<reference evidence="3 4" key="1">
    <citation type="journal article" date="2021" name="Elife">
        <title>Chloroplast acquisition without the gene transfer in kleptoplastic sea slugs, Plakobranchus ocellatus.</title>
        <authorList>
            <person name="Maeda T."/>
            <person name="Takahashi S."/>
            <person name="Yoshida T."/>
            <person name="Shimamura S."/>
            <person name="Takaki Y."/>
            <person name="Nagai Y."/>
            <person name="Toyoda A."/>
            <person name="Suzuki Y."/>
            <person name="Arimoto A."/>
            <person name="Ishii H."/>
            <person name="Satoh N."/>
            <person name="Nishiyama T."/>
            <person name="Hasebe M."/>
            <person name="Maruyama T."/>
            <person name="Minagawa J."/>
            <person name="Obokata J."/>
            <person name="Shigenobu S."/>
        </authorList>
    </citation>
    <scope>NUCLEOTIDE SEQUENCE [LARGE SCALE GENOMIC DNA]</scope>
</reference>
<keyword evidence="2" id="KW-0472">Membrane</keyword>
<dbReference type="Proteomes" id="UP000735302">
    <property type="component" value="Unassembled WGS sequence"/>
</dbReference>
<sequence length="92" mass="10465">MGERVQRSNVTGNHGHQQRSRAQLSAYFLTWLYLDLATAAATWRFYSWGLGAKARVETVSTLSRVGTPSNTRFQQPRYEAINASYSQCQSYL</sequence>
<evidence type="ECO:0000256" key="1">
    <source>
        <dbReference type="SAM" id="MobiDB-lite"/>
    </source>
</evidence>
<feature type="transmembrane region" description="Helical" evidence="2">
    <location>
        <begin position="26"/>
        <end position="46"/>
    </location>
</feature>
<accession>A0AAV4DVR6</accession>
<evidence type="ECO:0000313" key="3">
    <source>
        <dbReference type="EMBL" id="GFO47996.1"/>
    </source>
</evidence>
<evidence type="ECO:0000256" key="2">
    <source>
        <dbReference type="SAM" id="Phobius"/>
    </source>
</evidence>
<organism evidence="3 4">
    <name type="scientific">Plakobranchus ocellatus</name>
    <dbReference type="NCBI Taxonomy" id="259542"/>
    <lineage>
        <taxon>Eukaryota</taxon>
        <taxon>Metazoa</taxon>
        <taxon>Spiralia</taxon>
        <taxon>Lophotrochozoa</taxon>
        <taxon>Mollusca</taxon>
        <taxon>Gastropoda</taxon>
        <taxon>Heterobranchia</taxon>
        <taxon>Euthyneura</taxon>
        <taxon>Panpulmonata</taxon>
        <taxon>Sacoglossa</taxon>
        <taxon>Placobranchoidea</taxon>
        <taxon>Plakobranchidae</taxon>
        <taxon>Plakobranchus</taxon>
    </lineage>
</organism>
<protein>
    <submittedName>
        <fullName evidence="3">Uncharacterized protein</fullName>
    </submittedName>
</protein>
<keyword evidence="4" id="KW-1185">Reference proteome</keyword>
<keyword evidence="2" id="KW-0812">Transmembrane</keyword>
<comment type="caution">
    <text evidence="3">The sequence shown here is derived from an EMBL/GenBank/DDBJ whole genome shotgun (WGS) entry which is preliminary data.</text>
</comment>
<dbReference type="EMBL" id="BLXT01008368">
    <property type="protein sequence ID" value="GFO47996.1"/>
    <property type="molecule type" value="Genomic_DNA"/>
</dbReference>
<feature type="region of interest" description="Disordered" evidence="1">
    <location>
        <begin position="1"/>
        <end position="20"/>
    </location>
</feature>
<proteinExistence type="predicted"/>